<protein>
    <submittedName>
        <fullName evidence="1">Uncharacterized protein</fullName>
    </submittedName>
</protein>
<organism evidence="1 2">
    <name type="scientific">Maritimibacter alkaliphilus HTCC2654</name>
    <dbReference type="NCBI Taxonomy" id="314271"/>
    <lineage>
        <taxon>Bacteria</taxon>
        <taxon>Pseudomonadati</taxon>
        <taxon>Pseudomonadota</taxon>
        <taxon>Alphaproteobacteria</taxon>
        <taxon>Rhodobacterales</taxon>
        <taxon>Roseobacteraceae</taxon>
        <taxon>Maritimibacter</taxon>
    </lineage>
</organism>
<proteinExistence type="predicted"/>
<dbReference type="EMBL" id="AAMT01000003">
    <property type="protein sequence ID" value="EAQ14093.1"/>
    <property type="molecule type" value="Genomic_DNA"/>
</dbReference>
<dbReference type="HOGENOM" id="CLU_582464_0_0_5"/>
<dbReference type="Proteomes" id="UP000002931">
    <property type="component" value="Unassembled WGS sequence"/>
</dbReference>
<dbReference type="eggNOG" id="ENOG502ZBEI">
    <property type="taxonomic scope" value="Bacteria"/>
</dbReference>
<gene>
    <name evidence="1" type="ORF">RB2654_13509</name>
</gene>
<evidence type="ECO:0000313" key="1">
    <source>
        <dbReference type="EMBL" id="EAQ14093.1"/>
    </source>
</evidence>
<name>A3VD64_9RHOB</name>
<evidence type="ECO:0000313" key="2">
    <source>
        <dbReference type="Proteomes" id="UP000002931"/>
    </source>
</evidence>
<accession>A3VD64</accession>
<sequence length="431" mass="49983">MKTGLCVHRVEELVVRLGLFELRDQELDRIRRAHRVQDTTQHIGFLKVLGIHQKLFFPRAGLKDVDRREDPLVRDLAIQHQFRVTRALELFEDDFVHAASGVDQGRRDDGQRTALFDVTRSTEEPLRALQCVGIHTTRQDLAGGRHRRVERTAKTRDRVEQDDHVPLVLHQTLRLFDHHFRHGDVSRRGFVEGRGNDFAVHRPLHVRHFLGPFVDQQDDQIDLGMVDRDRMRDVLHQHRLTGPRRCHDQRTLSLTDRRDQIDDTRRTILDRRIVDFHLQTLVRVQRRQVVKGHLVPRRFRIGEVDLLDLGDRKVILVLARCRNDAFDRVTGAQRMLSDHVRRHVDIVGAGQIVRLGRAQEAKAVLKHFEHAIAPDLPAVFGTRLKDLEHHLALAHGRGVLDLELFGHCQKVFRALRLEVGQVQAFSHGKSP</sequence>
<dbReference type="AlphaFoldDB" id="A3VD64"/>
<keyword evidence="2" id="KW-1185">Reference proteome</keyword>
<comment type="caution">
    <text evidence="1">The sequence shown here is derived from an EMBL/GenBank/DDBJ whole genome shotgun (WGS) entry which is preliminary data.</text>
</comment>
<reference evidence="1 2" key="1">
    <citation type="journal article" date="2010" name="J. Bacteriol.">
        <title>Genome sequences of Pelagibaca bermudensis HTCC2601T and Maritimibacter alkaliphilus HTCC2654T, the type strains of two marine Roseobacter genera.</title>
        <authorList>
            <person name="Thrash J.C."/>
            <person name="Cho J.C."/>
            <person name="Ferriera S."/>
            <person name="Johnson J."/>
            <person name="Vergin K.L."/>
            <person name="Giovannoni S.J."/>
        </authorList>
    </citation>
    <scope>NUCLEOTIDE SEQUENCE [LARGE SCALE GENOMIC DNA]</scope>
    <source>
        <strain evidence="1 2">HTCC2654</strain>
    </source>
</reference>